<dbReference type="PANTHER" id="PTHR38011">
    <property type="entry name" value="DIHYDROFOLATE REDUCTASE FAMILY PROTEIN (AFU_ORTHOLOGUE AFUA_8G06820)"/>
    <property type="match status" value="1"/>
</dbReference>
<comment type="caution">
    <text evidence="2">The sequence shown here is derived from an EMBL/GenBank/DDBJ whole genome shotgun (WGS) entry which is preliminary data.</text>
</comment>
<dbReference type="Gene3D" id="3.40.430.10">
    <property type="entry name" value="Dihydrofolate Reductase, subunit A"/>
    <property type="match status" value="1"/>
</dbReference>
<accession>A0ABP3ZNN3</accession>
<sequence>MRRLIFQEFVTLDGYAAGPDDSLDFFSTVTGQTDDDNLALLESVDTMLLGATTYRIFVDYWPTATDRLAPRLNGLRKVVASSTLSSAPWGEWEPGEVVADAVAAVTALKAEEGKDIVLWGSISLFHSLLTAGLVDEVQLRVCPVVLGGGKSVFPSGQFSLELIEAVPWAINGVLLRYAAS</sequence>
<reference evidence="3" key="1">
    <citation type="journal article" date="2019" name="Int. J. Syst. Evol. Microbiol.">
        <title>The Global Catalogue of Microorganisms (GCM) 10K type strain sequencing project: providing services to taxonomists for standard genome sequencing and annotation.</title>
        <authorList>
            <consortium name="The Broad Institute Genomics Platform"/>
            <consortium name="The Broad Institute Genome Sequencing Center for Infectious Disease"/>
            <person name="Wu L."/>
            <person name="Ma J."/>
        </authorList>
    </citation>
    <scope>NUCLEOTIDE SEQUENCE [LARGE SCALE GENOMIC DNA]</scope>
    <source>
        <strain evidence="3">JCM 10977</strain>
    </source>
</reference>
<dbReference type="EMBL" id="BAAAHK010000001">
    <property type="protein sequence ID" value="GAA0922842.1"/>
    <property type="molecule type" value="Genomic_DNA"/>
</dbReference>
<evidence type="ECO:0000259" key="1">
    <source>
        <dbReference type="Pfam" id="PF01872"/>
    </source>
</evidence>
<keyword evidence="3" id="KW-1185">Reference proteome</keyword>
<proteinExistence type="predicted"/>
<dbReference type="InterPro" id="IPR002734">
    <property type="entry name" value="RibDG_C"/>
</dbReference>
<dbReference type="Pfam" id="PF01872">
    <property type="entry name" value="RibD_C"/>
    <property type="match status" value="1"/>
</dbReference>
<protein>
    <submittedName>
        <fullName evidence="2">Dihydrofolate reductase family protein</fullName>
    </submittedName>
</protein>
<evidence type="ECO:0000313" key="3">
    <source>
        <dbReference type="Proteomes" id="UP001500542"/>
    </source>
</evidence>
<dbReference type="SUPFAM" id="SSF53597">
    <property type="entry name" value="Dihydrofolate reductase-like"/>
    <property type="match status" value="1"/>
</dbReference>
<dbReference type="InterPro" id="IPR050765">
    <property type="entry name" value="Riboflavin_Biosynth_HTPR"/>
</dbReference>
<dbReference type="Proteomes" id="UP001500542">
    <property type="component" value="Unassembled WGS sequence"/>
</dbReference>
<dbReference type="RefSeq" id="WP_343963491.1">
    <property type="nucleotide sequence ID" value="NZ_BAAAHK010000001.1"/>
</dbReference>
<name>A0ABP3ZNN3_9ACTN</name>
<evidence type="ECO:0000313" key="2">
    <source>
        <dbReference type="EMBL" id="GAA0922842.1"/>
    </source>
</evidence>
<feature type="domain" description="Bacterial bifunctional deaminase-reductase C-terminal" evidence="1">
    <location>
        <begin position="4"/>
        <end position="162"/>
    </location>
</feature>
<dbReference type="PANTHER" id="PTHR38011:SF11">
    <property type="entry name" value="2,5-DIAMINO-6-RIBOSYLAMINO-4(3H)-PYRIMIDINONE 5'-PHOSPHATE REDUCTASE"/>
    <property type="match status" value="1"/>
</dbReference>
<dbReference type="InterPro" id="IPR024072">
    <property type="entry name" value="DHFR-like_dom_sf"/>
</dbReference>
<organism evidence="2 3">
    <name type="scientific">Kribbella koreensis</name>
    <dbReference type="NCBI Taxonomy" id="57909"/>
    <lineage>
        <taxon>Bacteria</taxon>
        <taxon>Bacillati</taxon>
        <taxon>Actinomycetota</taxon>
        <taxon>Actinomycetes</taxon>
        <taxon>Propionibacteriales</taxon>
        <taxon>Kribbellaceae</taxon>
        <taxon>Kribbella</taxon>
    </lineage>
</organism>
<gene>
    <name evidence="2" type="ORF">GCM10009554_00660</name>
</gene>